<sequence length="106" mass="11785">MQETTPVGGVGIPVPLLHSAAIFWTIPPQTFSIAVGFSVTNEVAWYIKDKLQVKRTRLLSFGRLNDAPPPPRALIRHSLPPSLRPAQHTPLHTEASEYHNTDHDEC</sequence>
<reference evidence="2 3" key="1">
    <citation type="submission" date="2019-06" db="EMBL/GenBank/DDBJ databases">
        <title>Draft genomes of female and male turbot (Scophthalmus maximus).</title>
        <authorList>
            <person name="Xu H."/>
            <person name="Xu X.-W."/>
            <person name="Shao C."/>
            <person name="Chen S."/>
        </authorList>
    </citation>
    <scope>NUCLEOTIDE SEQUENCE [LARGE SCALE GENOMIC DNA]</scope>
    <source>
        <strain evidence="2">Ysfricsl-2016a</strain>
        <tissue evidence="2">Blood</tissue>
    </source>
</reference>
<protein>
    <submittedName>
        <fullName evidence="2">Uncharacterized protein</fullName>
    </submittedName>
</protein>
<evidence type="ECO:0000256" key="1">
    <source>
        <dbReference type="SAM" id="MobiDB-lite"/>
    </source>
</evidence>
<dbReference type="EMBL" id="VEVO01000010">
    <property type="protein sequence ID" value="KAF0036507.1"/>
    <property type="molecule type" value="Genomic_DNA"/>
</dbReference>
<feature type="region of interest" description="Disordered" evidence="1">
    <location>
        <begin position="79"/>
        <end position="106"/>
    </location>
</feature>
<evidence type="ECO:0000313" key="2">
    <source>
        <dbReference type="EMBL" id="KAF0036507.1"/>
    </source>
</evidence>
<organism evidence="2 3">
    <name type="scientific">Scophthalmus maximus</name>
    <name type="common">Turbot</name>
    <name type="synonym">Psetta maxima</name>
    <dbReference type="NCBI Taxonomy" id="52904"/>
    <lineage>
        <taxon>Eukaryota</taxon>
        <taxon>Metazoa</taxon>
        <taxon>Chordata</taxon>
        <taxon>Craniata</taxon>
        <taxon>Vertebrata</taxon>
        <taxon>Euteleostomi</taxon>
        <taxon>Actinopterygii</taxon>
        <taxon>Neopterygii</taxon>
        <taxon>Teleostei</taxon>
        <taxon>Neoteleostei</taxon>
        <taxon>Acanthomorphata</taxon>
        <taxon>Carangaria</taxon>
        <taxon>Pleuronectiformes</taxon>
        <taxon>Pleuronectoidei</taxon>
        <taxon>Scophthalmidae</taxon>
        <taxon>Scophthalmus</taxon>
    </lineage>
</organism>
<gene>
    <name evidence="2" type="ORF">F2P81_011819</name>
</gene>
<evidence type="ECO:0000313" key="3">
    <source>
        <dbReference type="Proteomes" id="UP000438429"/>
    </source>
</evidence>
<dbReference type="Proteomes" id="UP000438429">
    <property type="component" value="Unassembled WGS sequence"/>
</dbReference>
<comment type="caution">
    <text evidence="2">The sequence shown here is derived from an EMBL/GenBank/DDBJ whole genome shotgun (WGS) entry which is preliminary data.</text>
</comment>
<name>A0A6A4SSV7_SCOMX</name>
<dbReference type="AlphaFoldDB" id="A0A6A4SSV7"/>
<feature type="compositionally biased region" description="Basic and acidic residues" evidence="1">
    <location>
        <begin position="94"/>
        <end position="106"/>
    </location>
</feature>
<accession>A0A6A4SSV7</accession>
<proteinExistence type="predicted"/>